<reference evidence="1" key="1">
    <citation type="submission" date="2021-01" db="EMBL/GenBank/DDBJ databases">
        <title>Whole genome shotgun sequence of Acrocarpospora phusangensis NBRC 108782.</title>
        <authorList>
            <person name="Komaki H."/>
            <person name="Tamura T."/>
        </authorList>
    </citation>
    <scope>NUCLEOTIDE SEQUENCE</scope>
    <source>
        <strain evidence="1">NBRC 108782</strain>
    </source>
</reference>
<dbReference type="EMBL" id="BOOA01000007">
    <property type="protein sequence ID" value="GIH22970.1"/>
    <property type="molecule type" value="Genomic_DNA"/>
</dbReference>
<name>A0A919UNS8_9ACTN</name>
<dbReference type="InterPro" id="IPR027417">
    <property type="entry name" value="P-loop_NTPase"/>
</dbReference>
<protein>
    <submittedName>
        <fullName evidence="1">Uncharacterized protein</fullName>
    </submittedName>
</protein>
<evidence type="ECO:0000313" key="2">
    <source>
        <dbReference type="Proteomes" id="UP000640052"/>
    </source>
</evidence>
<dbReference type="SUPFAM" id="SSF52540">
    <property type="entry name" value="P-loop containing nucleoside triphosphate hydrolases"/>
    <property type="match status" value="1"/>
</dbReference>
<proteinExistence type="predicted"/>
<dbReference type="AlphaFoldDB" id="A0A919UNS8"/>
<dbReference type="Proteomes" id="UP000640052">
    <property type="component" value="Unassembled WGS sequence"/>
</dbReference>
<keyword evidence="2" id="KW-1185">Reference proteome</keyword>
<evidence type="ECO:0000313" key="1">
    <source>
        <dbReference type="EMBL" id="GIH22970.1"/>
    </source>
</evidence>
<organism evidence="1 2">
    <name type="scientific">Acrocarpospora phusangensis</name>
    <dbReference type="NCBI Taxonomy" id="1070424"/>
    <lineage>
        <taxon>Bacteria</taxon>
        <taxon>Bacillati</taxon>
        <taxon>Actinomycetota</taxon>
        <taxon>Actinomycetes</taxon>
        <taxon>Streptosporangiales</taxon>
        <taxon>Streptosporangiaceae</taxon>
        <taxon>Acrocarpospora</taxon>
    </lineage>
</organism>
<gene>
    <name evidence="1" type="ORF">Aph01nite_12800</name>
</gene>
<sequence length="336" mass="36810">MSAMSTEQAGARPGKNIAMWGAPGSGKTTMLAALGIALARRPDWLIASSDEASMEYLITMTNALSDGRAFPLASESLESYHWTLIGPEQQPRSWWRHRRGPGALRISLSLVDVPGGWYGDKNPPAPEAAKKLQDNLAQSEGIVFLFDPIREFEIGDAFEHLHGPLTKLASRILGGPGATADRLPHYISICITKFDEPQVLDTARQLGLLTTRPDDPHGFPVVRSEEARTLLEGLCSVSATGSADLMLNNLSKYFHKDRIKFFVTSSIGFHLNRDTGRFDQGNVRNMIPTTPSPSLGGAPPLVSEREFRIRGQVHPINVVEPLLWLGRRLSGDRTAP</sequence>
<accession>A0A919UNS8</accession>
<comment type="caution">
    <text evidence="1">The sequence shown here is derived from an EMBL/GenBank/DDBJ whole genome shotgun (WGS) entry which is preliminary data.</text>
</comment>